<dbReference type="HOGENOM" id="CLU_2712806_0_0_2"/>
<dbReference type="PATRIC" id="fig|1006006.8.peg.1076"/>
<name>F4G2Y9_METCR</name>
<organism evidence="1 2">
    <name type="scientific">Metallosphaera cuprina (strain Ar-4)</name>
    <dbReference type="NCBI Taxonomy" id="1006006"/>
    <lineage>
        <taxon>Archaea</taxon>
        <taxon>Thermoproteota</taxon>
        <taxon>Thermoprotei</taxon>
        <taxon>Sulfolobales</taxon>
        <taxon>Sulfolobaceae</taxon>
        <taxon>Metallosphaera</taxon>
    </lineage>
</organism>
<proteinExistence type="predicted"/>
<evidence type="ECO:0000313" key="1">
    <source>
        <dbReference type="EMBL" id="AEB95187.1"/>
    </source>
</evidence>
<reference evidence="1 2" key="1">
    <citation type="journal article" date="2011" name="J. Bacteriol.">
        <title>Complete genome sequence of Metallosphaera cuprina, a metal sulfide-oxidizing archaeon from a hot spring.</title>
        <authorList>
            <person name="Liu L.J."/>
            <person name="You X.Y."/>
            <person name="Zheng H."/>
            <person name="Wang S."/>
            <person name="Jiang C.Y."/>
            <person name="Liu S.J."/>
        </authorList>
    </citation>
    <scope>NUCLEOTIDE SEQUENCE [LARGE SCALE GENOMIC DNA]</scope>
    <source>
        <strain evidence="1 2">Ar-4</strain>
    </source>
</reference>
<sequence>MELKADEVKKLRKELASRRILHGVESLYLTFVEKLALLVESFMELKALRLGVTKMTPVDGRILHGVERYTSL</sequence>
<dbReference type="KEGG" id="mcn:Mcup_1082"/>
<evidence type="ECO:0000313" key="2">
    <source>
        <dbReference type="Proteomes" id="UP000007812"/>
    </source>
</evidence>
<accession>F4G2Y9</accession>
<dbReference type="EMBL" id="CP002656">
    <property type="protein sequence ID" value="AEB95187.1"/>
    <property type="molecule type" value="Genomic_DNA"/>
</dbReference>
<dbReference type="AlphaFoldDB" id="F4G2Y9"/>
<protein>
    <submittedName>
        <fullName evidence="1">Uncharacterized protein</fullName>
    </submittedName>
</protein>
<keyword evidence="2" id="KW-1185">Reference proteome</keyword>
<gene>
    <name evidence="1" type="ordered locus">Mcup_1082</name>
</gene>
<dbReference type="Proteomes" id="UP000007812">
    <property type="component" value="Chromosome"/>
</dbReference>